<feature type="compositionally biased region" description="Pro residues" evidence="2">
    <location>
        <begin position="339"/>
        <end position="353"/>
    </location>
</feature>
<feature type="region of interest" description="Disordered" evidence="2">
    <location>
        <begin position="745"/>
        <end position="791"/>
    </location>
</feature>
<feature type="compositionally biased region" description="Polar residues" evidence="2">
    <location>
        <begin position="700"/>
        <end position="719"/>
    </location>
</feature>
<evidence type="ECO:0000256" key="2">
    <source>
        <dbReference type="SAM" id="MobiDB-lite"/>
    </source>
</evidence>
<dbReference type="InParanoid" id="A0A0C2X0L1"/>
<feature type="compositionally biased region" description="Low complexity" evidence="2">
    <location>
        <begin position="304"/>
        <end position="317"/>
    </location>
</feature>
<keyword evidence="4" id="KW-1185">Reference proteome</keyword>
<feature type="compositionally biased region" description="Polar residues" evidence="2">
    <location>
        <begin position="615"/>
        <end position="657"/>
    </location>
</feature>
<feature type="compositionally biased region" description="Polar residues" evidence="2">
    <location>
        <begin position="496"/>
        <end position="528"/>
    </location>
</feature>
<feature type="compositionally biased region" description="Basic and acidic residues" evidence="2">
    <location>
        <begin position="780"/>
        <end position="790"/>
    </location>
</feature>
<feature type="region of interest" description="Disordered" evidence="2">
    <location>
        <begin position="250"/>
        <end position="440"/>
    </location>
</feature>
<dbReference type="AlphaFoldDB" id="A0A0C2X0L1"/>
<name>A0A0C2X0L1_AMAMK</name>
<feature type="compositionally biased region" description="Polar residues" evidence="2">
    <location>
        <begin position="413"/>
        <end position="428"/>
    </location>
</feature>
<dbReference type="STRING" id="946122.A0A0C2X0L1"/>
<evidence type="ECO:0000256" key="1">
    <source>
        <dbReference type="SAM" id="Coils"/>
    </source>
</evidence>
<feature type="compositionally biased region" description="Polar residues" evidence="2">
    <location>
        <begin position="667"/>
        <end position="678"/>
    </location>
</feature>
<feature type="compositionally biased region" description="Pro residues" evidence="2">
    <location>
        <begin position="688"/>
        <end position="699"/>
    </location>
</feature>
<dbReference type="Proteomes" id="UP000054549">
    <property type="component" value="Unassembled WGS sequence"/>
</dbReference>
<feature type="compositionally biased region" description="Polar residues" evidence="2">
    <location>
        <begin position="390"/>
        <end position="405"/>
    </location>
</feature>
<feature type="compositionally biased region" description="Basic and acidic residues" evidence="2">
    <location>
        <begin position="557"/>
        <end position="575"/>
    </location>
</feature>
<accession>A0A0C2X0L1</accession>
<evidence type="ECO:0000313" key="3">
    <source>
        <dbReference type="EMBL" id="KIL67627.1"/>
    </source>
</evidence>
<dbReference type="HOGENOM" id="CLU_012567_0_0_1"/>
<dbReference type="OrthoDB" id="2450055at2759"/>
<protein>
    <submittedName>
        <fullName evidence="3">Uncharacterized protein</fullName>
    </submittedName>
</protein>
<feature type="compositionally biased region" description="Basic and acidic residues" evidence="2">
    <location>
        <begin position="378"/>
        <end position="389"/>
    </location>
</feature>
<organism evidence="3 4">
    <name type="scientific">Amanita muscaria (strain Koide BX008)</name>
    <dbReference type="NCBI Taxonomy" id="946122"/>
    <lineage>
        <taxon>Eukaryota</taxon>
        <taxon>Fungi</taxon>
        <taxon>Dikarya</taxon>
        <taxon>Basidiomycota</taxon>
        <taxon>Agaricomycotina</taxon>
        <taxon>Agaricomycetes</taxon>
        <taxon>Agaricomycetidae</taxon>
        <taxon>Agaricales</taxon>
        <taxon>Pluteineae</taxon>
        <taxon>Amanitaceae</taxon>
        <taxon>Amanita</taxon>
    </lineage>
</organism>
<evidence type="ECO:0000313" key="4">
    <source>
        <dbReference type="Proteomes" id="UP000054549"/>
    </source>
</evidence>
<feature type="region of interest" description="Disordered" evidence="2">
    <location>
        <begin position="557"/>
        <end position="728"/>
    </location>
</feature>
<sequence length="898" mass="97790">MATTPSAPPLIAERADIHKACKAIESLLNLLDDYSQVTSAMATLEKKLAKAIRELAGLKITGEIAANACNVSANVFETSSDISGKFAKIADKEYSGIGNDVRKWFKKLAKEERAHDERLSSANVKIKQAGQTYEKKSRKNTRDAAEEHARYINLISILGPEISKDKYEHGISITRQHISTTYSVAACLARIADAEWLRVCESVRRFSPSIGPLGEWRALCEGGWERPLPRELPDIHSMEMERNLLDARISDTPRREPAQAVIQRAGGPSSYPTLTELGDNLMPVPLQNPATSSSHADLDAFTYSNQGSNNQSLNSSPLQPPKPLVDPNTGSVRSLSAFPTPPTHFPIPPPQVTPPRANTFQPTPSGLNPNISIPRTASPDRDVGEDSFRTETPTQDAPSTPSVSEQGEMPTPSLESNRDTATSESTGKATEFAATGGTTSNSYVAAMRHRYSISSGANSPSQKDILRLPAKVADLATRYESPEPPVSPSRAKRPSLRQQSNHVTTPANQSDESYFSGAMSESSQTSTAAHKEQVKLDDFKDRERQLLEFERELAFKSRNLEREKEELDRARRDITKQVPAPSGLSAFAQQLIPRSRERRISLRRQQQSQKLEIPSLSSQTDAAESPSSATQHSYHTAHSPSQQGPAPLTPSSSSGAQQGHHPLYSRHIQQSVESSSYLAQDAHLSSQPPSPSLTRPPNPNYKTQNPELSSNRAFPQTRPQSRDQHPSYCGCERCSAKYGEVNNSMPDPHVLRPPEQPIVLRPSASDGSDGINGGNSGKRSGADKRTEKAKGGWMRRLSMPVVMGHALNLDSSSSKKTNQRESSSSSSLYALGAGIGNTHLPNPGTKGGLFSLDGKKHASSTNLRFGVREDGKISGRRSYETSILANRSMTNLGLGGKR</sequence>
<gene>
    <name evidence="3" type="ORF">M378DRAFT_73784</name>
</gene>
<dbReference type="EMBL" id="KN818231">
    <property type="protein sequence ID" value="KIL67627.1"/>
    <property type="molecule type" value="Genomic_DNA"/>
</dbReference>
<feature type="compositionally biased region" description="Polar residues" evidence="2">
    <location>
        <begin position="356"/>
        <end position="375"/>
    </location>
</feature>
<reference evidence="3 4" key="1">
    <citation type="submission" date="2014-04" db="EMBL/GenBank/DDBJ databases">
        <title>Evolutionary Origins and Diversification of the Mycorrhizal Mutualists.</title>
        <authorList>
            <consortium name="DOE Joint Genome Institute"/>
            <consortium name="Mycorrhizal Genomics Consortium"/>
            <person name="Kohler A."/>
            <person name="Kuo A."/>
            <person name="Nagy L.G."/>
            <person name="Floudas D."/>
            <person name="Copeland A."/>
            <person name="Barry K.W."/>
            <person name="Cichocki N."/>
            <person name="Veneault-Fourrey C."/>
            <person name="LaButti K."/>
            <person name="Lindquist E.A."/>
            <person name="Lipzen A."/>
            <person name="Lundell T."/>
            <person name="Morin E."/>
            <person name="Murat C."/>
            <person name="Riley R."/>
            <person name="Ohm R."/>
            <person name="Sun H."/>
            <person name="Tunlid A."/>
            <person name="Henrissat B."/>
            <person name="Grigoriev I.V."/>
            <person name="Hibbett D.S."/>
            <person name="Martin F."/>
        </authorList>
    </citation>
    <scope>NUCLEOTIDE SEQUENCE [LARGE SCALE GENOMIC DNA]</scope>
    <source>
        <strain evidence="3 4">Koide BX008</strain>
    </source>
</reference>
<proteinExistence type="predicted"/>
<feature type="coiled-coil region" evidence="1">
    <location>
        <begin position="34"/>
        <end position="61"/>
    </location>
</feature>
<keyword evidence="1" id="KW-0175">Coiled coil</keyword>
<feature type="region of interest" description="Disordered" evidence="2">
    <location>
        <begin position="476"/>
        <end position="536"/>
    </location>
</feature>